<feature type="region of interest" description="Disordered" evidence="2">
    <location>
        <begin position="616"/>
        <end position="639"/>
    </location>
</feature>
<dbReference type="InterPro" id="IPR036526">
    <property type="entry name" value="C-N_Hydrolase_sf"/>
</dbReference>
<dbReference type="Proteomes" id="UP000182312">
    <property type="component" value="Unassembled WGS sequence"/>
</dbReference>
<evidence type="ECO:0000256" key="2">
    <source>
        <dbReference type="SAM" id="MobiDB-lite"/>
    </source>
</evidence>
<organism evidence="4 5">
    <name type="scientific">Paracoccus halophilus</name>
    <dbReference type="NCBI Taxonomy" id="376733"/>
    <lineage>
        <taxon>Bacteria</taxon>
        <taxon>Pseudomonadati</taxon>
        <taxon>Pseudomonadota</taxon>
        <taxon>Alphaproteobacteria</taxon>
        <taxon>Rhodobacterales</taxon>
        <taxon>Paracoccaceae</taxon>
        <taxon>Paracoccus</taxon>
    </lineage>
</organism>
<evidence type="ECO:0000313" key="5">
    <source>
        <dbReference type="Proteomes" id="UP000182312"/>
    </source>
</evidence>
<dbReference type="InterPro" id="IPR003010">
    <property type="entry name" value="C-N_Hydrolase"/>
</dbReference>
<dbReference type="AlphaFoldDB" id="A0A1I0SRW1"/>
<evidence type="ECO:0000256" key="1">
    <source>
        <dbReference type="ARBA" id="ARBA00010613"/>
    </source>
</evidence>
<keyword evidence="4" id="KW-0378">Hydrolase</keyword>
<comment type="similarity">
    <text evidence="1">Belongs to the carbon-nitrogen hydrolase superfamily. NIT1/NIT2 family.</text>
</comment>
<sequence length="639" mass="69370">MLLCQAITLGAILLLSRLDPVAEAVRFFPILMTMSLSSATQDIAADGWAAEHLPAGQHAFGNAVQAGALAFGVLIVGRTRRAMPAIPFLPGQTVSFASLRPDAQIVEIGLHYSGAALSASASAFLSTSDEGTVTQQEERIWGGEAALVYAAGRDKTGQPELEEMVTVNAYGSYPLDGGALQFGVTNLLGRQQENSTATSVRENPLNGDAIRVADQGRRVYLGYGWSFWQARPAATGHNGFFGKPVHLLQIMPCRPGCRVRGPTDDDNRGCGNAGRRYAGGNADRLTLPGREVVERLIAARPEAVRTGRRGRMTPFAITGVQMWVNAVQPNIEGMLQRIDILMARFPWTQMVLFSELAAFGPLTRHALPLTNEHIERFQAAARRHHIWLLPGSMFERCPDGRIYNTATVINPLGEIVTTYRKMFPFRPYEAGVEAGTEFCVFDVPGIGRFGLSICYDIWFPETTRQLTSQGVEVLLHPVLTGTTDRDAELAIARATAAQFQCYIFDVNGLGAGGNGRSCVVDPSAQVLHQSTGQEDMFPIEVDLDQVRRQRLNGLKGLGQVLKSFRDRAVDFPVYDRSSGTDAYLQSLGPLAMPRQGAVFTGDHSFRDTYLDATRDHGVQPSFKGSEGSAVPQGVTSPGD</sequence>
<gene>
    <name evidence="4" type="ORF">SAMN04487972_102271</name>
</gene>
<dbReference type="CDD" id="cd07197">
    <property type="entry name" value="nitrilase"/>
    <property type="match status" value="1"/>
</dbReference>
<dbReference type="PROSITE" id="PS01227">
    <property type="entry name" value="UPF0012"/>
    <property type="match status" value="1"/>
</dbReference>
<dbReference type="SUPFAM" id="SSF56317">
    <property type="entry name" value="Carbon-nitrogen hydrolase"/>
    <property type="match status" value="1"/>
</dbReference>
<dbReference type="InterPro" id="IPR001110">
    <property type="entry name" value="UPF0012_CS"/>
</dbReference>
<dbReference type="PANTHER" id="PTHR23088:SF27">
    <property type="entry name" value="DEAMINATED GLUTATHIONE AMIDASE"/>
    <property type="match status" value="1"/>
</dbReference>
<name>A0A1I0SRW1_9RHOB</name>
<dbReference type="PANTHER" id="PTHR23088">
    <property type="entry name" value="NITRILASE-RELATED"/>
    <property type="match status" value="1"/>
</dbReference>
<accession>A0A1I0SRW1</accession>
<dbReference type="Pfam" id="PF00795">
    <property type="entry name" value="CN_hydrolase"/>
    <property type="match status" value="1"/>
</dbReference>
<evidence type="ECO:0000259" key="3">
    <source>
        <dbReference type="PROSITE" id="PS50263"/>
    </source>
</evidence>
<feature type="domain" description="CN hydrolase" evidence="3">
    <location>
        <begin position="312"/>
        <end position="543"/>
    </location>
</feature>
<reference evidence="4 5" key="1">
    <citation type="submission" date="2016-10" db="EMBL/GenBank/DDBJ databases">
        <authorList>
            <person name="de Groot N.N."/>
        </authorList>
    </citation>
    <scope>NUCLEOTIDE SEQUENCE [LARGE SCALE GENOMIC DNA]</scope>
    <source>
        <strain evidence="4 5">CGMCC 1.6117</strain>
    </source>
</reference>
<dbReference type="GO" id="GO:0016787">
    <property type="term" value="F:hydrolase activity"/>
    <property type="evidence" value="ECO:0007669"/>
    <property type="project" value="UniProtKB-KW"/>
</dbReference>
<dbReference type="EMBL" id="FOJO01000002">
    <property type="protein sequence ID" value="SFA42229.1"/>
    <property type="molecule type" value="Genomic_DNA"/>
</dbReference>
<proteinExistence type="inferred from homology"/>
<dbReference type="Gene3D" id="3.60.110.10">
    <property type="entry name" value="Carbon-nitrogen hydrolase"/>
    <property type="match status" value="1"/>
</dbReference>
<dbReference type="SUPFAM" id="SSF56935">
    <property type="entry name" value="Porins"/>
    <property type="match status" value="1"/>
</dbReference>
<protein>
    <submittedName>
        <fullName evidence="4">Predicted amidohydrolase</fullName>
    </submittedName>
</protein>
<dbReference type="PROSITE" id="PS50263">
    <property type="entry name" value="CN_HYDROLASE"/>
    <property type="match status" value="1"/>
</dbReference>
<evidence type="ECO:0000313" key="4">
    <source>
        <dbReference type="EMBL" id="SFA42229.1"/>
    </source>
</evidence>